<dbReference type="EMBL" id="NPEF01000185">
    <property type="protein sequence ID" value="PJZ92002.1"/>
    <property type="molecule type" value="Genomic_DNA"/>
</dbReference>
<feature type="domain" description="Guanylate cyclase" evidence="4">
    <location>
        <begin position="721"/>
        <end position="858"/>
    </location>
</feature>
<dbReference type="SUPFAM" id="SSF55073">
    <property type="entry name" value="Nucleotide cyclase"/>
    <property type="match status" value="1"/>
</dbReference>
<dbReference type="GO" id="GO:0006171">
    <property type="term" value="P:cAMP biosynthetic process"/>
    <property type="evidence" value="ECO:0007669"/>
    <property type="project" value="TreeGrafter"/>
</dbReference>
<dbReference type="PROSITE" id="PS50885">
    <property type="entry name" value="HAMP"/>
    <property type="match status" value="1"/>
</dbReference>
<feature type="transmembrane region" description="Helical" evidence="3">
    <location>
        <begin position="616"/>
        <end position="639"/>
    </location>
</feature>
<dbReference type="GO" id="GO:0004016">
    <property type="term" value="F:adenylate cyclase activity"/>
    <property type="evidence" value="ECO:0007669"/>
    <property type="project" value="UniProtKB-ARBA"/>
</dbReference>
<evidence type="ECO:0000256" key="1">
    <source>
        <dbReference type="SAM" id="Coils"/>
    </source>
</evidence>
<dbReference type="Pfam" id="PF00672">
    <property type="entry name" value="HAMP"/>
    <property type="match status" value="1"/>
</dbReference>
<dbReference type="Gene3D" id="3.30.70.1230">
    <property type="entry name" value="Nucleotide cyclase"/>
    <property type="match status" value="1"/>
</dbReference>
<dbReference type="InterPro" id="IPR001054">
    <property type="entry name" value="A/G_cyclase"/>
</dbReference>
<dbReference type="SUPFAM" id="SSF158472">
    <property type="entry name" value="HAMP domain-like"/>
    <property type="match status" value="1"/>
</dbReference>
<protein>
    <submittedName>
        <fullName evidence="6">Adenylate/guanylate cyclase domain-containing protein</fullName>
    </submittedName>
</protein>
<dbReference type="CDD" id="cd06225">
    <property type="entry name" value="HAMP"/>
    <property type="match status" value="1"/>
</dbReference>
<dbReference type="InterPro" id="IPR050697">
    <property type="entry name" value="Adenylyl/Guanylyl_Cyclase_3/4"/>
</dbReference>
<dbReference type="PANTHER" id="PTHR43081">
    <property type="entry name" value="ADENYLATE CYCLASE, TERMINAL-DIFFERENTIATION SPECIFIC-RELATED"/>
    <property type="match status" value="1"/>
</dbReference>
<evidence type="ECO:0000256" key="3">
    <source>
        <dbReference type="SAM" id="Phobius"/>
    </source>
</evidence>
<dbReference type="Gene3D" id="6.10.340.10">
    <property type="match status" value="1"/>
</dbReference>
<dbReference type="SMART" id="SM00044">
    <property type="entry name" value="CYCc"/>
    <property type="match status" value="1"/>
</dbReference>
<dbReference type="AlphaFoldDB" id="A0A2N0B624"/>
<evidence type="ECO:0000256" key="2">
    <source>
        <dbReference type="SAM" id="MobiDB-lite"/>
    </source>
</evidence>
<keyword evidence="3" id="KW-0812">Transmembrane</keyword>
<sequence>MEAEETAVDTDPIRNESAQPKSLSEKTKGWLGVVFDFTKLLYLGIRAKLALFTGALIALTVVVLSFIDVNQQTEILTQSYEKEAAISRHYISGLVLELENISSSLIRVESFRERVKRQSQALRKYRTKVVTQEEKQVSLFGFKTKLFGVLGKEKKSEIKDTYYSVYLSKSDIEELEKKTHSLLRDPNGLGITDATYSKLKTLAQVVAVLEADLNEQKGRWDELHAKERTSEREIQETEAATESLKDKIEKARNVLDRSILELSLSKQHRKIEELGLDMSQYRIQTFPVIGNQVKENLIPSFDTKIFKPDGPVNSDVFFSEIDAHLKDSIRKILALDFSQNIRENAYTIGKTELQTLYSPIFRNQNSTERALKMRGTAPDFAKRYVQQDVSVSYQIRDLIPSLKKRIQELKEKKPPIPPFQDRTYRDLYGRYSKLVQDRDEVFETFRNEFSEDKKVAAENAAKPKPGKNKNPKTSFPIQSETDLWIDSLGQARNAALEDWIVLRFSQNSGAYQDYLRNPKEQILAKERYAAIRDWIYSGKSETPTPQLKKLIPDGIIANSRGEAEEILWGLDSKPLLSESGEEIASSILTANLSGISRTLVDRTEGLQMIRKNRNSAIATALIICAMSILLAILISGFVVQKIKRIIFHAQEVGHGNLEVQFEQGGKDELGTLTIALNSMVAGLREREKIKNILGTMIDPVVVSEAMVDLAALKRGSEKRITAFFSDVAGFSNISEKLTSVELASLLNEYLSAMTLILKKHEGVLDKYIGDAIVGIFNAPVEVDRHCIKAARASVEMIETLEKLRQEWRDKKAYIPEAQEMQIRIGLNTGLAKVGFMGTDSISAYTMMGDTVNLAARLEAAGKDYGVSILVSESVQHEIQDEFFTRLLDVVRVKGKNEPVRLYELVGRPEKISERIEASALEFAKGFEAYLNREWSLAQELLESSQITRGTKDKAATLLIERCEEYKQNPPEKTWDGVYTRTHK</sequence>
<organism evidence="6">
    <name type="scientific">Leptospira ellisii</name>
    <dbReference type="NCBI Taxonomy" id="2023197"/>
    <lineage>
        <taxon>Bacteria</taxon>
        <taxon>Pseudomonadati</taxon>
        <taxon>Spirochaetota</taxon>
        <taxon>Spirochaetia</taxon>
        <taxon>Leptospirales</taxon>
        <taxon>Leptospiraceae</taxon>
        <taxon>Leptospira</taxon>
    </lineage>
</organism>
<feature type="region of interest" description="Disordered" evidence="2">
    <location>
        <begin position="1"/>
        <end position="21"/>
    </location>
</feature>
<feature type="transmembrane region" description="Helical" evidence="3">
    <location>
        <begin position="49"/>
        <end position="67"/>
    </location>
</feature>
<proteinExistence type="predicted"/>
<dbReference type="GO" id="GO:0035556">
    <property type="term" value="P:intracellular signal transduction"/>
    <property type="evidence" value="ECO:0007669"/>
    <property type="project" value="InterPro"/>
</dbReference>
<keyword evidence="3" id="KW-0472">Membrane</keyword>
<name>A0A2N0B624_9LEPT</name>
<gene>
    <name evidence="6" type="ORF">CH379_15550</name>
</gene>
<dbReference type="InterPro" id="IPR029787">
    <property type="entry name" value="Nucleotide_cyclase"/>
</dbReference>
<keyword evidence="1" id="KW-0175">Coiled coil</keyword>
<dbReference type="GO" id="GO:0016020">
    <property type="term" value="C:membrane"/>
    <property type="evidence" value="ECO:0007669"/>
    <property type="project" value="InterPro"/>
</dbReference>
<dbReference type="PROSITE" id="PS50125">
    <property type="entry name" value="GUANYLATE_CYCLASE_2"/>
    <property type="match status" value="1"/>
</dbReference>
<dbReference type="Pfam" id="PF00211">
    <property type="entry name" value="Guanylate_cyc"/>
    <property type="match status" value="1"/>
</dbReference>
<reference evidence="6" key="1">
    <citation type="submission" date="2017-07" db="EMBL/GenBank/DDBJ databases">
        <title>Leptospira spp. isolated from tropical soils.</title>
        <authorList>
            <person name="Thibeaux R."/>
            <person name="Iraola G."/>
            <person name="Ferres I."/>
            <person name="Bierque E."/>
            <person name="Girault D."/>
            <person name="Soupe-Gilbert M.-E."/>
            <person name="Picardeau M."/>
            <person name="Goarant C."/>
        </authorList>
    </citation>
    <scope>NUCLEOTIDE SEQUENCE [LARGE SCALE GENOMIC DNA]</scope>
    <source>
        <strain evidence="6">ATI7-C-A5</strain>
    </source>
</reference>
<feature type="region of interest" description="Disordered" evidence="2">
    <location>
        <begin position="456"/>
        <end position="476"/>
    </location>
</feature>
<evidence type="ECO:0000259" key="5">
    <source>
        <dbReference type="PROSITE" id="PS50885"/>
    </source>
</evidence>
<comment type="caution">
    <text evidence="6">The sequence shown here is derived from an EMBL/GenBank/DDBJ whole genome shotgun (WGS) entry which is preliminary data.</text>
</comment>
<dbReference type="OrthoDB" id="9802500at2"/>
<feature type="domain" description="HAMP" evidence="5">
    <location>
        <begin position="636"/>
        <end position="688"/>
    </location>
</feature>
<evidence type="ECO:0000313" key="6">
    <source>
        <dbReference type="EMBL" id="PJZ92002.1"/>
    </source>
</evidence>
<dbReference type="RefSeq" id="WP_100765474.1">
    <property type="nucleotide sequence ID" value="NZ_NPEF02000030.1"/>
</dbReference>
<accession>A0A2N0B624</accession>
<dbReference type="CDD" id="cd07302">
    <property type="entry name" value="CHD"/>
    <property type="match status" value="1"/>
</dbReference>
<evidence type="ECO:0000259" key="4">
    <source>
        <dbReference type="PROSITE" id="PS50125"/>
    </source>
</evidence>
<feature type="coiled-coil region" evidence="1">
    <location>
        <begin position="227"/>
        <end position="261"/>
    </location>
</feature>
<keyword evidence="3" id="KW-1133">Transmembrane helix</keyword>
<dbReference type="PANTHER" id="PTHR43081:SF1">
    <property type="entry name" value="ADENYLATE CYCLASE, TERMINAL-DIFFERENTIATION SPECIFIC"/>
    <property type="match status" value="1"/>
</dbReference>
<dbReference type="SMART" id="SM00304">
    <property type="entry name" value="HAMP"/>
    <property type="match status" value="1"/>
</dbReference>
<dbReference type="InterPro" id="IPR003660">
    <property type="entry name" value="HAMP_dom"/>
</dbReference>